<dbReference type="eggNOG" id="COG2186">
    <property type="taxonomic scope" value="Bacteria"/>
</dbReference>
<evidence type="ECO:0000256" key="3">
    <source>
        <dbReference type="ARBA" id="ARBA00023163"/>
    </source>
</evidence>
<dbReference type="KEGG" id="dol:Dole_0114"/>
<dbReference type="InterPro" id="IPR000524">
    <property type="entry name" value="Tscrpt_reg_HTH_GntR"/>
</dbReference>
<dbReference type="RefSeq" id="WP_012173543.1">
    <property type="nucleotide sequence ID" value="NC_009943.1"/>
</dbReference>
<dbReference type="CDD" id="cd07377">
    <property type="entry name" value="WHTH_GntR"/>
    <property type="match status" value="1"/>
</dbReference>
<evidence type="ECO:0000256" key="1">
    <source>
        <dbReference type="ARBA" id="ARBA00023015"/>
    </source>
</evidence>
<keyword evidence="6" id="KW-1185">Reference proteome</keyword>
<dbReference type="Proteomes" id="UP000008561">
    <property type="component" value="Chromosome"/>
</dbReference>
<dbReference type="Gene3D" id="1.20.120.530">
    <property type="entry name" value="GntR ligand-binding domain-like"/>
    <property type="match status" value="1"/>
</dbReference>
<organism evidence="5 6">
    <name type="scientific">Desulfosudis oleivorans (strain DSM 6200 / JCM 39069 / Hxd3)</name>
    <name type="common">Desulfococcus oleovorans</name>
    <dbReference type="NCBI Taxonomy" id="96561"/>
    <lineage>
        <taxon>Bacteria</taxon>
        <taxon>Pseudomonadati</taxon>
        <taxon>Thermodesulfobacteriota</taxon>
        <taxon>Desulfobacteria</taxon>
        <taxon>Desulfobacterales</taxon>
        <taxon>Desulfosudaceae</taxon>
        <taxon>Desulfosudis</taxon>
    </lineage>
</organism>
<proteinExistence type="predicted"/>
<evidence type="ECO:0000256" key="2">
    <source>
        <dbReference type="ARBA" id="ARBA00023125"/>
    </source>
</evidence>
<gene>
    <name evidence="5" type="ordered locus">Dole_0114</name>
</gene>
<dbReference type="Pfam" id="PF00392">
    <property type="entry name" value="GntR"/>
    <property type="match status" value="1"/>
</dbReference>
<dbReference type="InterPro" id="IPR036390">
    <property type="entry name" value="WH_DNA-bd_sf"/>
</dbReference>
<protein>
    <submittedName>
        <fullName evidence="5">Regulatory protein GntR HTH</fullName>
    </submittedName>
</protein>
<dbReference type="PANTHER" id="PTHR43537">
    <property type="entry name" value="TRANSCRIPTIONAL REGULATOR, GNTR FAMILY"/>
    <property type="match status" value="1"/>
</dbReference>
<evidence type="ECO:0000313" key="5">
    <source>
        <dbReference type="EMBL" id="ABW65924.1"/>
    </source>
</evidence>
<sequence>MGQRFKAVVNSLMRDIFSNKLAPGDKLAAERELSKKMDIDRTSLRIALKQLEALGVLEIRQGDGIYVKDYMKNAGLDFLRLLFLQEEKEGEGPVIDEYIIDEAMEFWVEFMPLMVKVALRRITPLHIKRFVDTFNNELEVIGDREKVVESELLQQEMVAEATDNLLFLLLSNTTRPLRKKFLEIFVSQLDKETMRRHVEFKRALLRSDLATDPRGPEVISEGYKKMMIYYRDVARKSWQVTPEDDKLVKQFMASVDAGQA</sequence>
<dbReference type="STRING" id="96561.Dole_0114"/>
<feature type="domain" description="HTH gntR-type" evidence="4">
    <location>
        <begin position="2"/>
        <end position="70"/>
    </location>
</feature>
<evidence type="ECO:0000259" key="4">
    <source>
        <dbReference type="PROSITE" id="PS50949"/>
    </source>
</evidence>
<dbReference type="GO" id="GO:0003677">
    <property type="term" value="F:DNA binding"/>
    <property type="evidence" value="ECO:0007669"/>
    <property type="project" value="UniProtKB-KW"/>
</dbReference>
<dbReference type="AlphaFoldDB" id="A8ZSL1"/>
<reference evidence="5 6" key="1">
    <citation type="submission" date="2007-10" db="EMBL/GenBank/DDBJ databases">
        <title>Complete sequence of Desulfococcus oleovorans Hxd3.</title>
        <authorList>
            <consortium name="US DOE Joint Genome Institute"/>
            <person name="Copeland A."/>
            <person name="Lucas S."/>
            <person name="Lapidus A."/>
            <person name="Barry K."/>
            <person name="Glavina del Rio T."/>
            <person name="Dalin E."/>
            <person name="Tice H."/>
            <person name="Pitluck S."/>
            <person name="Kiss H."/>
            <person name="Brettin T."/>
            <person name="Bruce D."/>
            <person name="Detter J.C."/>
            <person name="Han C."/>
            <person name="Schmutz J."/>
            <person name="Larimer F."/>
            <person name="Land M."/>
            <person name="Hauser L."/>
            <person name="Kyrpides N."/>
            <person name="Kim E."/>
            <person name="Wawrik B."/>
            <person name="Richardson P."/>
        </authorList>
    </citation>
    <scope>NUCLEOTIDE SEQUENCE [LARGE SCALE GENOMIC DNA]</scope>
    <source>
        <strain evidence="6">DSM 6200 / JCM 39069 / Hxd3</strain>
    </source>
</reference>
<dbReference type="InterPro" id="IPR036388">
    <property type="entry name" value="WH-like_DNA-bd_sf"/>
</dbReference>
<dbReference type="OrthoDB" id="5343675at2"/>
<dbReference type="PANTHER" id="PTHR43537:SF5">
    <property type="entry name" value="UXU OPERON TRANSCRIPTIONAL REGULATOR"/>
    <property type="match status" value="1"/>
</dbReference>
<accession>A8ZSL1</accession>
<dbReference type="SUPFAM" id="SSF46785">
    <property type="entry name" value="Winged helix' DNA-binding domain"/>
    <property type="match status" value="1"/>
</dbReference>
<keyword evidence="1" id="KW-0805">Transcription regulation</keyword>
<keyword evidence="3" id="KW-0804">Transcription</keyword>
<dbReference type="SMART" id="SM00345">
    <property type="entry name" value="HTH_GNTR"/>
    <property type="match status" value="1"/>
</dbReference>
<dbReference type="PROSITE" id="PS50949">
    <property type="entry name" value="HTH_GNTR"/>
    <property type="match status" value="1"/>
</dbReference>
<name>A8ZSL1_DESOH</name>
<keyword evidence="2" id="KW-0238">DNA-binding</keyword>
<dbReference type="EMBL" id="CP000859">
    <property type="protein sequence ID" value="ABW65924.1"/>
    <property type="molecule type" value="Genomic_DNA"/>
</dbReference>
<evidence type="ECO:0000313" key="6">
    <source>
        <dbReference type="Proteomes" id="UP000008561"/>
    </source>
</evidence>
<dbReference type="PRINTS" id="PR00035">
    <property type="entry name" value="HTHGNTR"/>
</dbReference>
<dbReference type="InterPro" id="IPR008920">
    <property type="entry name" value="TF_FadR/GntR_C"/>
</dbReference>
<dbReference type="Gene3D" id="1.10.10.10">
    <property type="entry name" value="Winged helix-like DNA-binding domain superfamily/Winged helix DNA-binding domain"/>
    <property type="match status" value="1"/>
</dbReference>
<dbReference type="HOGENOM" id="CLU_1068447_0_0_7"/>
<dbReference type="GO" id="GO:0003700">
    <property type="term" value="F:DNA-binding transcription factor activity"/>
    <property type="evidence" value="ECO:0007669"/>
    <property type="project" value="InterPro"/>
</dbReference>